<dbReference type="GO" id="GO:0006094">
    <property type="term" value="P:gluconeogenesis"/>
    <property type="evidence" value="ECO:0007669"/>
    <property type="project" value="TreeGrafter"/>
</dbReference>
<dbReference type="NCBIfam" id="NF006761">
    <property type="entry name" value="PRK09282.1"/>
    <property type="match status" value="1"/>
</dbReference>
<dbReference type="InterPro" id="IPR055268">
    <property type="entry name" value="PCB-like"/>
</dbReference>
<accession>A0A2R7Y4P2</accession>
<proteinExistence type="predicted"/>
<evidence type="ECO:0000313" key="3">
    <source>
        <dbReference type="EMBL" id="PUA32515.1"/>
    </source>
</evidence>
<keyword evidence="3" id="KW-0670">Pyruvate</keyword>
<dbReference type="Gene3D" id="3.20.20.70">
    <property type="entry name" value="Aldolase class I"/>
    <property type="match status" value="1"/>
</dbReference>
<dbReference type="InterPro" id="IPR000891">
    <property type="entry name" value="PYR_CT"/>
</dbReference>
<comment type="caution">
    <text evidence="3">The sequence shown here is derived from an EMBL/GenBank/DDBJ whole genome shotgun (WGS) entry which is preliminary data.</text>
</comment>
<dbReference type="InterPro" id="IPR013785">
    <property type="entry name" value="Aldolase_TIM"/>
</dbReference>
<dbReference type="PROSITE" id="PS50991">
    <property type="entry name" value="PYR_CT"/>
    <property type="match status" value="1"/>
</dbReference>
<dbReference type="Proteomes" id="UP000244093">
    <property type="component" value="Unassembled WGS sequence"/>
</dbReference>
<name>A0A2R7Y4P2_9CREN</name>
<dbReference type="GO" id="GO:0005737">
    <property type="term" value="C:cytoplasm"/>
    <property type="evidence" value="ECO:0007669"/>
    <property type="project" value="TreeGrafter"/>
</dbReference>
<dbReference type="PANTHER" id="PTHR43778:SF2">
    <property type="entry name" value="PYRUVATE CARBOXYLASE, MITOCHONDRIAL"/>
    <property type="match status" value="1"/>
</dbReference>
<protein>
    <submittedName>
        <fullName evidence="3">Pyruvate carboxylase</fullName>
    </submittedName>
</protein>
<dbReference type="AlphaFoldDB" id="A0A2R7Y4P2"/>
<dbReference type="SUPFAM" id="SSF89000">
    <property type="entry name" value="post-HMGL domain-like"/>
    <property type="match status" value="1"/>
</dbReference>
<dbReference type="SUPFAM" id="SSF51569">
    <property type="entry name" value="Aldolase"/>
    <property type="match status" value="1"/>
</dbReference>
<dbReference type="InterPro" id="IPR003379">
    <property type="entry name" value="Carboxylase_cons_dom"/>
</dbReference>
<dbReference type="Pfam" id="PF00682">
    <property type="entry name" value="HMGL-like"/>
    <property type="match status" value="1"/>
</dbReference>
<evidence type="ECO:0000256" key="1">
    <source>
        <dbReference type="SAM" id="MobiDB-lite"/>
    </source>
</evidence>
<evidence type="ECO:0000259" key="2">
    <source>
        <dbReference type="PROSITE" id="PS50991"/>
    </source>
</evidence>
<evidence type="ECO:0000313" key="4">
    <source>
        <dbReference type="Proteomes" id="UP000244093"/>
    </source>
</evidence>
<dbReference type="PANTHER" id="PTHR43778">
    <property type="entry name" value="PYRUVATE CARBOXYLASE"/>
    <property type="match status" value="1"/>
</dbReference>
<dbReference type="Pfam" id="PF02436">
    <property type="entry name" value="PYC_OADA"/>
    <property type="match status" value="1"/>
</dbReference>
<sequence>MVRVIDTTLRDAHQSLLATRFRTADMLPILDKLDRAGFYSLEVWGGATFDVAIRYLREDPWERLRLIREGVRKTKLQMLLRGQNLVGYRHYPDDVVEKFVETAFKNGIDIFRVFDALNDVRNLIVSVKKAKSLGAIVQGAICYTISPVHTIEYYVKFAEELIALDVDMLTIKDMAGILDPTTAYELVTELKKRFKVPVNVHTHNTSGMSVATYVKSVEAGADFIDTAISPLAFGSAQPGIQTVYFALPPTRRPDVDLNVINEVSEYLDRVISERYSGLLNLKVLIPDHGVLIHQIPGGMISNLISQLKELKAEGRLKEVLNEVPKVREDLGWPPLVTPLSQIVGTQAVLNVVVGKYKVITKEVINYIAGLYGKPPAPINEELKKVALKNVKEITVRPADLLQPELSKCVDQVMKLGVPATDENVLTYCLFPETAKEFFSGAPPPKQETTPKAEAPQPSKPDIDVNLLIAYAQ</sequence>
<feature type="domain" description="Pyruvate carboxyltransferase" evidence="2">
    <location>
        <begin position="2"/>
        <end position="261"/>
    </location>
</feature>
<dbReference type="CDD" id="cd07937">
    <property type="entry name" value="DRE_TIM_PC_TC_5S"/>
    <property type="match status" value="1"/>
</dbReference>
<feature type="region of interest" description="Disordered" evidence="1">
    <location>
        <begin position="439"/>
        <end position="464"/>
    </location>
</feature>
<organism evidence="3 4">
    <name type="scientific">Zestosphaera tikiterensis</name>
    <dbReference type="NCBI Taxonomy" id="1973259"/>
    <lineage>
        <taxon>Archaea</taxon>
        <taxon>Thermoproteota</taxon>
        <taxon>Thermoprotei</taxon>
        <taxon>Desulfurococcales</taxon>
        <taxon>Desulfurococcaceae</taxon>
        <taxon>Zestosphaera</taxon>
    </lineage>
</organism>
<dbReference type="EMBL" id="NBVN01000004">
    <property type="protein sequence ID" value="PUA32515.1"/>
    <property type="molecule type" value="Genomic_DNA"/>
</dbReference>
<gene>
    <name evidence="3" type="ORF">B7O98_07640</name>
</gene>
<dbReference type="GO" id="GO:0004736">
    <property type="term" value="F:pyruvate carboxylase activity"/>
    <property type="evidence" value="ECO:0007669"/>
    <property type="project" value="TreeGrafter"/>
</dbReference>
<reference evidence="3 4" key="1">
    <citation type="journal article" date="2018" name="Syst. Appl. Microbiol.">
        <title>A new symbiotic nanoarchaeote (Candidatus Nanoclepta minutus) and its host (Zestosphaera tikiterensis gen. nov., sp. nov.) from a New Zealand hot spring.</title>
        <authorList>
            <person name="St John E."/>
            <person name="Liu Y."/>
            <person name="Podar M."/>
            <person name="Stott M.B."/>
            <person name="Meneghin J."/>
            <person name="Chen Z."/>
            <person name="Lagutin K."/>
            <person name="Mitchell K."/>
            <person name="Reysenbach A.L."/>
        </authorList>
    </citation>
    <scope>NUCLEOTIDE SEQUENCE [LARGE SCALE GENOMIC DNA]</scope>
    <source>
        <strain evidence="3">NZ3</strain>
    </source>
</reference>